<evidence type="ECO:0000256" key="5">
    <source>
        <dbReference type="ARBA" id="ARBA00038359"/>
    </source>
</evidence>
<keyword evidence="3 6" id="KW-1133">Transmembrane helix</keyword>
<organism evidence="8 9">
    <name type="scientific">Apiospora saccharicola</name>
    <dbReference type="NCBI Taxonomy" id="335842"/>
    <lineage>
        <taxon>Eukaryota</taxon>
        <taxon>Fungi</taxon>
        <taxon>Dikarya</taxon>
        <taxon>Ascomycota</taxon>
        <taxon>Pezizomycotina</taxon>
        <taxon>Sordariomycetes</taxon>
        <taxon>Xylariomycetidae</taxon>
        <taxon>Amphisphaeriales</taxon>
        <taxon>Apiosporaceae</taxon>
        <taxon>Apiospora</taxon>
    </lineage>
</organism>
<sequence length="209" mass="23208">MSCSLRPTAKGIVWSGFALCAVLFICRMSIRVSCFGRPFVEDYLMLAALILMLASTIMSQLFLRYIYQMEGVSNGALPPPDFLEETAKGLRGFLSMMYLSYVGIWLVKLNFLLFFRRFGHHVPKYRITWWIVLLFNLGAGATCIALIDLKCTLSPPNLLFPNCSNTAFIKRISTTTNISAGLDAAGDALSTILSSIPNKVSNECLQMHG</sequence>
<name>A0ABR1VL24_9PEZI</name>
<dbReference type="Proteomes" id="UP001446871">
    <property type="component" value="Unassembled WGS sequence"/>
</dbReference>
<dbReference type="Pfam" id="PF20684">
    <property type="entry name" value="Fung_rhodopsin"/>
    <property type="match status" value="1"/>
</dbReference>
<dbReference type="InterPro" id="IPR052337">
    <property type="entry name" value="SAT4-like"/>
</dbReference>
<keyword evidence="2 6" id="KW-0812">Transmembrane</keyword>
<protein>
    <recommendedName>
        <fullName evidence="7">Rhodopsin domain-containing protein</fullName>
    </recommendedName>
</protein>
<dbReference type="PANTHER" id="PTHR33048">
    <property type="entry name" value="PTH11-LIKE INTEGRAL MEMBRANE PROTEIN (AFU_ORTHOLOGUE AFUA_5G11245)"/>
    <property type="match status" value="1"/>
</dbReference>
<feature type="domain" description="Rhodopsin" evidence="7">
    <location>
        <begin position="27"/>
        <end position="152"/>
    </location>
</feature>
<feature type="transmembrane region" description="Helical" evidence="6">
    <location>
        <begin position="127"/>
        <end position="147"/>
    </location>
</feature>
<evidence type="ECO:0000313" key="8">
    <source>
        <dbReference type="EMBL" id="KAK8071925.1"/>
    </source>
</evidence>
<feature type="transmembrane region" description="Helical" evidence="6">
    <location>
        <begin position="12"/>
        <end position="30"/>
    </location>
</feature>
<accession>A0ABR1VL24</accession>
<evidence type="ECO:0000313" key="9">
    <source>
        <dbReference type="Proteomes" id="UP001446871"/>
    </source>
</evidence>
<reference evidence="8 9" key="1">
    <citation type="submission" date="2023-01" db="EMBL/GenBank/DDBJ databases">
        <title>Analysis of 21 Apiospora genomes using comparative genomics revels a genus with tremendous synthesis potential of carbohydrate active enzymes and secondary metabolites.</title>
        <authorList>
            <person name="Sorensen T."/>
        </authorList>
    </citation>
    <scope>NUCLEOTIDE SEQUENCE [LARGE SCALE GENOMIC DNA]</scope>
    <source>
        <strain evidence="8 9">CBS 83171</strain>
    </source>
</reference>
<evidence type="ECO:0000256" key="4">
    <source>
        <dbReference type="ARBA" id="ARBA00023136"/>
    </source>
</evidence>
<dbReference type="InterPro" id="IPR049326">
    <property type="entry name" value="Rhodopsin_dom_fungi"/>
</dbReference>
<dbReference type="PANTHER" id="PTHR33048:SF47">
    <property type="entry name" value="INTEGRAL MEMBRANE PROTEIN-RELATED"/>
    <property type="match status" value="1"/>
</dbReference>
<keyword evidence="4 6" id="KW-0472">Membrane</keyword>
<evidence type="ECO:0000256" key="2">
    <source>
        <dbReference type="ARBA" id="ARBA00022692"/>
    </source>
</evidence>
<comment type="subcellular location">
    <subcellularLocation>
        <location evidence="1">Membrane</location>
        <topology evidence="1">Multi-pass membrane protein</topology>
    </subcellularLocation>
</comment>
<evidence type="ECO:0000259" key="7">
    <source>
        <dbReference type="Pfam" id="PF20684"/>
    </source>
</evidence>
<feature type="transmembrane region" description="Helical" evidence="6">
    <location>
        <begin position="42"/>
        <end position="67"/>
    </location>
</feature>
<keyword evidence="9" id="KW-1185">Reference proteome</keyword>
<evidence type="ECO:0000256" key="3">
    <source>
        <dbReference type="ARBA" id="ARBA00022989"/>
    </source>
</evidence>
<evidence type="ECO:0000256" key="1">
    <source>
        <dbReference type="ARBA" id="ARBA00004141"/>
    </source>
</evidence>
<comment type="caution">
    <text evidence="8">The sequence shown here is derived from an EMBL/GenBank/DDBJ whole genome shotgun (WGS) entry which is preliminary data.</text>
</comment>
<feature type="transmembrane region" description="Helical" evidence="6">
    <location>
        <begin position="98"/>
        <end position="115"/>
    </location>
</feature>
<dbReference type="EMBL" id="JAQQWM010000003">
    <property type="protein sequence ID" value="KAK8071925.1"/>
    <property type="molecule type" value="Genomic_DNA"/>
</dbReference>
<evidence type="ECO:0000256" key="6">
    <source>
        <dbReference type="SAM" id="Phobius"/>
    </source>
</evidence>
<proteinExistence type="inferred from homology"/>
<gene>
    <name evidence="8" type="ORF">PG996_005273</name>
</gene>
<comment type="similarity">
    <text evidence="5">Belongs to the SAT4 family.</text>
</comment>